<gene>
    <name evidence="1" type="ORF">LCGC14_2148610</name>
</gene>
<comment type="caution">
    <text evidence="1">The sequence shown here is derived from an EMBL/GenBank/DDBJ whole genome shotgun (WGS) entry which is preliminary data.</text>
</comment>
<sequence>MTGLGDGIREELRRRGQTLSDLQPRAWAIERLPKSVAYENRIAWDWWGHQPIPPDGADGVVRCDP</sequence>
<name>A0A0F9G974_9ZZZZ</name>
<dbReference type="EMBL" id="LAZR01027321">
    <property type="protein sequence ID" value="KKL66075.1"/>
    <property type="molecule type" value="Genomic_DNA"/>
</dbReference>
<accession>A0A0F9G974</accession>
<reference evidence="1" key="1">
    <citation type="journal article" date="2015" name="Nature">
        <title>Complex archaea that bridge the gap between prokaryotes and eukaryotes.</title>
        <authorList>
            <person name="Spang A."/>
            <person name="Saw J.H."/>
            <person name="Jorgensen S.L."/>
            <person name="Zaremba-Niedzwiedzka K."/>
            <person name="Martijn J."/>
            <person name="Lind A.E."/>
            <person name="van Eijk R."/>
            <person name="Schleper C."/>
            <person name="Guy L."/>
            <person name="Ettema T.J."/>
        </authorList>
    </citation>
    <scope>NUCLEOTIDE SEQUENCE</scope>
</reference>
<protein>
    <submittedName>
        <fullName evidence="1">Uncharacterized protein</fullName>
    </submittedName>
</protein>
<proteinExistence type="predicted"/>
<organism evidence="1">
    <name type="scientific">marine sediment metagenome</name>
    <dbReference type="NCBI Taxonomy" id="412755"/>
    <lineage>
        <taxon>unclassified sequences</taxon>
        <taxon>metagenomes</taxon>
        <taxon>ecological metagenomes</taxon>
    </lineage>
</organism>
<evidence type="ECO:0000313" key="1">
    <source>
        <dbReference type="EMBL" id="KKL66075.1"/>
    </source>
</evidence>
<dbReference type="AlphaFoldDB" id="A0A0F9G974"/>